<organism evidence="9 10">
    <name type="scientific">Streptomyces andamanensis</name>
    <dbReference type="NCBI Taxonomy" id="1565035"/>
    <lineage>
        <taxon>Bacteria</taxon>
        <taxon>Bacillati</taxon>
        <taxon>Actinomycetota</taxon>
        <taxon>Actinomycetes</taxon>
        <taxon>Kitasatosporales</taxon>
        <taxon>Streptomycetaceae</taxon>
        <taxon>Streptomyces</taxon>
    </lineage>
</organism>
<dbReference type="Gene3D" id="1.10.10.10">
    <property type="entry name" value="Winged helix-like DNA-binding domain superfamily/Winged helix DNA-binding domain"/>
    <property type="match status" value="1"/>
</dbReference>
<dbReference type="SMART" id="SM00862">
    <property type="entry name" value="Trans_reg_C"/>
    <property type="match status" value="1"/>
</dbReference>
<protein>
    <submittedName>
        <fullName evidence="9">BTAD domain-containing putative transcriptional regulator</fullName>
    </submittedName>
</protein>
<dbReference type="Gene3D" id="1.25.40.10">
    <property type="entry name" value="Tetratricopeptide repeat domain"/>
    <property type="match status" value="1"/>
</dbReference>
<dbReference type="PROSITE" id="PS51755">
    <property type="entry name" value="OMPR_PHOB"/>
    <property type="match status" value="1"/>
</dbReference>
<dbReference type="InterPro" id="IPR005158">
    <property type="entry name" value="BTAD"/>
</dbReference>
<evidence type="ECO:0000256" key="1">
    <source>
        <dbReference type="ARBA" id="ARBA00005820"/>
    </source>
</evidence>
<dbReference type="Proteomes" id="UP001595824">
    <property type="component" value="Unassembled WGS sequence"/>
</dbReference>
<evidence type="ECO:0000313" key="9">
    <source>
        <dbReference type="EMBL" id="MFC4329076.1"/>
    </source>
</evidence>
<keyword evidence="4 6" id="KW-0238">DNA-binding</keyword>
<dbReference type="SUPFAM" id="SSF48452">
    <property type="entry name" value="TPR-like"/>
    <property type="match status" value="1"/>
</dbReference>
<dbReference type="InterPro" id="IPR011990">
    <property type="entry name" value="TPR-like_helical_dom_sf"/>
</dbReference>
<dbReference type="PANTHER" id="PTHR35807:SF1">
    <property type="entry name" value="TRANSCRIPTIONAL REGULATOR REDD"/>
    <property type="match status" value="1"/>
</dbReference>
<comment type="caution">
    <text evidence="9">The sequence shown here is derived from an EMBL/GenBank/DDBJ whole genome shotgun (WGS) entry which is preliminary data.</text>
</comment>
<keyword evidence="5" id="KW-0804">Transcription</keyword>
<dbReference type="RefSeq" id="WP_381739473.1">
    <property type="nucleotide sequence ID" value="NZ_JBHSDP010000015.1"/>
</dbReference>
<dbReference type="InterPro" id="IPR016032">
    <property type="entry name" value="Sig_transdc_resp-reg_C-effctor"/>
</dbReference>
<evidence type="ECO:0000313" key="10">
    <source>
        <dbReference type="Proteomes" id="UP001595824"/>
    </source>
</evidence>
<dbReference type="Pfam" id="PF00486">
    <property type="entry name" value="Trans_reg_C"/>
    <property type="match status" value="1"/>
</dbReference>
<evidence type="ECO:0000256" key="7">
    <source>
        <dbReference type="SAM" id="Coils"/>
    </source>
</evidence>
<keyword evidence="10" id="KW-1185">Reference proteome</keyword>
<evidence type="ECO:0000256" key="4">
    <source>
        <dbReference type="ARBA" id="ARBA00023125"/>
    </source>
</evidence>
<dbReference type="EMBL" id="JBHSDP010000015">
    <property type="protein sequence ID" value="MFC4329076.1"/>
    <property type="molecule type" value="Genomic_DNA"/>
</dbReference>
<dbReference type="SMART" id="SM01043">
    <property type="entry name" value="BTAD"/>
    <property type="match status" value="1"/>
</dbReference>
<dbReference type="InterPro" id="IPR036388">
    <property type="entry name" value="WH-like_DNA-bd_sf"/>
</dbReference>
<keyword evidence="7" id="KW-0175">Coiled coil</keyword>
<evidence type="ECO:0000256" key="6">
    <source>
        <dbReference type="PROSITE-ProRule" id="PRU01091"/>
    </source>
</evidence>
<dbReference type="InterPro" id="IPR051677">
    <property type="entry name" value="AfsR-DnrI-RedD_regulator"/>
</dbReference>
<proteinExistence type="inferred from homology"/>
<evidence type="ECO:0000259" key="8">
    <source>
        <dbReference type="PROSITE" id="PS51755"/>
    </source>
</evidence>
<accession>A0ABV8TER3</accession>
<dbReference type="Pfam" id="PF03704">
    <property type="entry name" value="BTAD"/>
    <property type="match status" value="1"/>
</dbReference>
<evidence type="ECO:0000256" key="2">
    <source>
        <dbReference type="ARBA" id="ARBA00023012"/>
    </source>
</evidence>
<keyword evidence="2" id="KW-0902">Two-component regulatory system</keyword>
<evidence type="ECO:0000256" key="3">
    <source>
        <dbReference type="ARBA" id="ARBA00023015"/>
    </source>
</evidence>
<name>A0ABV8TER3_9ACTN</name>
<evidence type="ECO:0000256" key="5">
    <source>
        <dbReference type="ARBA" id="ARBA00023163"/>
    </source>
</evidence>
<feature type="DNA-binding region" description="OmpR/PhoB-type" evidence="6">
    <location>
        <begin position="1"/>
        <end position="99"/>
    </location>
</feature>
<comment type="similarity">
    <text evidence="1">Belongs to the AfsR/DnrI/RedD regulatory family.</text>
</comment>
<sequence length="333" mass="36384">MQFRVLGPPGIYDDVRRASVQLTSPKQRALLGALLVRLGTPVPTEELIRELWGNNAPDKAGNALQAHVSRLRQQLIEAEPSRANTPRLVVRGPGYVLQARPEELDSVQFRLQVTRAKRLLAADPRAAALLLRKALGLWRGPALDGGSHGPLCAAAAARLEEERLTALEDLCDASLRIGRHEEVVRRLEELVVAHPARARFRDQLALALQRCGRQGEARAVRRGAAHQAEDRTPVRTGNVRVLREPGSLRATEPVPAEPGAAGSGTAVATMEPVPGWPAEGDLVDGPGTQGHELHRLRVRVEELTSQQLALRSELQRLTALLEERVPARRRDSA</sequence>
<reference evidence="10" key="1">
    <citation type="journal article" date="2019" name="Int. J. Syst. Evol. Microbiol.">
        <title>The Global Catalogue of Microorganisms (GCM) 10K type strain sequencing project: providing services to taxonomists for standard genome sequencing and annotation.</title>
        <authorList>
            <consortium name="The Broad Institute Genomics Platform"/>
            <consortium name="The Broad Institute Genome Sequencing Center for Infectious Disease"/>
            <person name="Wu L."/>
            <person name="Ma J."/>
        </authorList>
    </citation>
    <scope>NUCLEOTIDE SEQUENCE [LARGE SCALE GENOMIC DNA]</scope>
    <source>
        <strain evidence="10">PCU 347</strain>
    </source>
</reference>
<dbReference type="SUPFAM" id="SSF46894">
    <property type="entry name" value="C-terminal effector domain of the bipartite response regulators"/>
    <property type="match status" value="1"/>
</dbReference>
<gene>
    <name evidence="9" type="ORF">ACFPC0_14845</name>
</gene>
<feature type="coiled-coil region" evidence="7">
    <location>
        <begin position="293"/>
        <end position="320"/>
    </location>
</feature>
<feature type="domain" description="OmpR/PhoB-type" evidence="8">
    <location>
        <begin position="1"/>
        <end position="99"/>
    </location>
</feature>
<dbReference type="InterPro" id="IPR001867">
    <property type="entry name" value="OmpR/PhoB-type_DNA-bd"/>
</dbReference>
<dbReference type="PANTHER" id="PTHR35807">
    <property type="entry name" value="TRANSCRIPTIONAL REGULATOR REDD-RELATED"/>
    <property type="match status" value="1"/>
</dbReference>
<keyword evidence="3" id="KW-0805">Transcription regulation</keyword>